<dbReference type="SUPFAM" id="SSF52129">
    <property type="entry name" value="Caspase-like"/>
    <property type="match status" value="1"/>
</dbReference>
<keyword evidence="3" id="KW-0053">Apoptosis</keyword>
<dbReference type="GO" id="GO:0045476">
    <property type="term" value="P:nurse cell apoptotic process"/>
    <property type="evidence" value="ECO:0007669"/>
    <property type="project" value="UniProtKB-ARBA"/>
</dbReference>
<dbReference type="InterPro" id="IPR011600">
    <property type="entry name" value="Pept_C14_caspase"/>
</dbReference>
<dbReference type="InterPro" id="IPR002138">
    <property type="entry name" value="Pept_C14_p10"/>
</dbReference>
<evidence type="ECO:0000313" key="11">
    <source>
        <dbReference type="EMBL" id="KAG5336384.1"/>
    </source>
</evidence>
<dbReference type="PANTHER" id="PTHR10454">
    <property type="entry name" value="CASPASE"/>
    <property type="match status" value="1"/>
</dbReference>
<protein>
    <submittedName>
        <fullName evidence="11">CASP1 protein</fullName>
    </submittedName>
</protein>
<evidence type="ECO:0000313" key="12">
    <source>
        <dbReference type="Proteomes" id="UP000669903"/>
    </source>
</evidence>
<feature type="domain" description="Caspase family p10" evidence="9">
    <location>
        <begin position="362"/>
        <end position="457"/>
    </location>
</feature>
<dbReference type="CDD" id="cd00032">
    <property type="entry name" value="CASc"/>
    <property type="match status" value="1"/>
</dbReference>
<dbReference type="SMART" id="SM00115">
    <property type="entry name" value="CASc"/>
    <property type="match status" value="1"/>
</dbReference>
<organism evidence="11 12">
    <name type="scientific">Acromyrmex charruanus</name>
    <dbReference type="NCBI Taxonomy" id="2715315"/>
    <lineage>
        <taxon>Eukaryota</taxon>
        <taxon>Metazoa</taxon>
        <taxon>Ecdysozoa</taxon>
        <taxon>Arthropoda</taxon>
        <taxon>Hexapoda</taxon>
        <taxon>Insecta</taxon>
        <taxon>Pterygota</taxon>
        <taxon>Neoptera</taxon>
        <taxon>Endopterygota</taxon>
        <taxon>Hymenoptera</taxon>
        <taxon>Apocrita</taxon>
        <taxon>Aculeata</taxon>
        <taxon>Formicoidea</taxon>
        <taxon>Formicidae</taxon>
        <taxon>Myrmicinae</taxon>
        <taxon>Acromyrmex</taxon>
    </lineage>
</organism>
<feature type="region of interest" description="Disordered" evidence="8">
    <location>
        <begin position="504"/>
        <end position="525"/>
    </location>
</feature>
<keyword evidence="6" id="KW-0865">Zymogen</keyword>
<feature type="non-terminal residue" evidence="11">
    <location>
        <position position="1"/>
    </location>
</feature>
<keyword evidence="12" id="KW-1185">Reference proteome</keyword>
<dbReference type="GO" id="GO:0006508">
    <property type="term" value="P:proteolysis"/>
    <property type="evidence" value="ECO:0007669"/>
    <property type="project" value="UniProtKB-KW"/>
</dbReference>
<comment type="similarity">
    <text evidence="1 7">Belongs to the peptidase C14A family.</text>
</comment>
<dbReference type="GO" id="GO:1990525">
    <property type="term" value="F:BIR domain binding"/>
    <property type="evidence" value="ECO:0007669"/>
    <property type="project" value="UniProtKB-ARBA"/>
</dbReference>
<dbReference type="PROSITE" id="PS50208">
    <property type="entry name" value="CASPASE_P20"/>
    <property type="match status" value="1"/>
</dbReference>
<feature type="non-terminal residue" evidence="11">
    <location>
        <position position="525"/>
    </location>
</feature>
<dbReference type="Pfam" id="PF00656">
    <property type="entry name" value="Peptidase_C14"/>
    <property type="match status" value="1"/>
</dbReference>
<dbReference type="GO" id="GO:0045751">
    <property type="term" value="P:negative regulation of Toll signaling pathway"/>
    <property type="evidence" value="ECO:0007669"/>
    <property type="project" value="UniProtKB-ARBA"/>
</dbReference>
<dbReference type="PRINTS" id="PR00376">
    <property type="entry name" value="IL1BCENZYME"/>
</dbReference>
<evidence type="ECO:0000256" key="4">
    <source>
        <dbReference type="ARBA" id="ARBA00022801"/>
    </source>
</evidence>
<dbReference type="GO" id="GO:0005737">
    <property type="term" value="C:cytoplasm"/>
    <property type="evidence" value="ECO:0007669"/>
    <property type="project" value="TreeGrafter"/>
</dbReference>
<evidence type="ECO:0000259" key="10">
    <source>
        <dbReference type="PROSITE" id="PS50208"/>
    </source>
</evidence>
<dbReference type="AlphaFoldDB" id="A0A836FWP9"/>
<feature type="domain" description="Caspase family p20" evidence="10">
    <location>
        <begin position="215"/>
        <end position="339"/>
    </location>
</feature>
<dbReference type="Gene3D" id="3.40.50.1460">
    <property type="match status" value="1"/>
</dbReference>
<keyword evidence="2" id="KW-0645">Protease</keyword>
<dbReference type="PANTHER" id="PTHR10454:SF232">
    <property type="entry name" value="AT03047P-RELATED"/>
    <property type="match status" value="1"/>
</dbReference>
<evidence type="ECO:0000259" key="9">
    <source>
        <dbReference type="PROSITE" id="PS50207"/>
    </source>
</evidence>
<dbReference type="InterPro" id="IPR001309">
    <property type="entry name" value="Pept_C14_p20"/>
</dbReference>
<dbReference type="GO" id="GO:0043525">
    <property type="term" value="P:positive regulation of neuron apoptotic process"/>
    <property type="evidence" value="ECO:0007669"/>
    <property type="project" value="TreeGrafter"/>
</dbReference>
<evidence type="ECO:0000256" key="5">
    <source>
        <dbReference type="ARBA" id="ARBA00022807"/>
    </source>
</evidence>
<evidence type="ECO:0000256" key="6">
    <source>
        <dbReference type="ARBA" id="ARBA00023145"/>
    </source>
</evidence>
<proteinExistence type="inferred from homology"/>
<dbReference type="InterPro" id="IPR029030">
    <property type="entry name" value="Caspase-like_dom_sf"/>
</dbReference>
<dbReference type="InterPro" id="IPR002398">
    <property type="entry name" value="Pept_C14"/>
</dbReference>
<dbReference type="PROSITE" id="PS01122">
    <property type="entry name" value="CASPASE_CYS"/>
    <property type="match status" value="1"/>
</dbReference>
<name>A0A836FWP9_9HYME</name>
<dbReference type="Proteomes" id="UP000669903">
    <property type="component" value="Unassembled WGS sequence"/>
</dbReference>
<evidence type="ECO:0000256" key="1">
    <source>
        <dbReference type="ARBA" id="ARBA00010134"/>
    </source>
</evidence>
<accession>A0A836FWP9</accession>
<dbReference type="GO" id="GO:0016322">
    <property type="term" value="P:neuron remodeling"/>
    <property type="evidence" value="ECO:0007669"/>
    <property type="project" value="UniProtKB-ARBA"/>
</dbReference>
<dbReference type="FunFam" id="3.40.50.1460:FF:000001">
    <property type="entry name" value="Caspase-3 preproprotein"/>
    <property type="match status" value="1"/>
</dbReference>
<gene>
    <name evidence="11" type="primary">Casp1_1</name>
    <name evidence="11" type="ORF">G6Z76_0002323</name>
</gene>
<keyword evidence="4" id="KW-0378">Hydrolase</keyword>
<sequence>MEILKEREKQIIILKFLVELKTSQDNCYNLLKKVFKNRCLTRDDIRTHFDKVNRNVRRSANQKKKIEKKKNKINFQMEVNNNMGNTSSNSSYLTFLRERSNSSVIDSIGLKRYLASSTARRRSKSLTATDYCTLSVSHCTDNLCIPGTSRDDHAIKTTNNKREDEQFNERAKSSLSTIDAIGTFEKKSLTNSPPKLTALMPVEKNAVYYNMNHKNRGKCIIFNHEDFSMSTQMKRVGSAKDAERLQKTFGDLGFDVECHNNFTFSQIQDVLKRVSQLDHTDNDCLCVITLTHGLQKDIICATDVMYSSNELWKPFVADKCLTLAGKPKLFFIQACRGDESDDGIQLVANRSLGATETDSVTTSYSIPIYADFLLAHSSIEGFYTWRSPSEGTWYIQCLCDTLDEHGTTMDLMKILTLTALKVATEFSSVNLEHIILHNKKQVPSATTTMIRSMVIIGVAAEKIMIFQKTLGYVSGIKRDREEVVCQLRFQISGEDNGIIVEPPEDSGPCIRKLGMKQDEGGDKRG</sequence>
<comment type="caution">
    <text evidence="11">The sequence shown here is derived from an EMBL/GenBank/DDBJ whole genome shotgun (WGS) entry which is preliminary data.</text>
</comment>
<feature type="compositionally biased region" description="Basic and acidic residues" evidence="8">
    <location>
        <begin position="515"/>
        <end position="525"/>
    </location>
</feature>
<evidence type="ECO:0000256" key="3">
    <source>
        <dbReference type="ARBA" id="ARBA00022703"/>
    </source>
</evidence>
<dbReference type="EMBL" id="JAANIC010004024">
    <property type="protein sequence ID" value="KAG5336384.1"/>
    <property type="molecule type" value="Genomic_DNA"/>
</dbReference>
<evidence type="ECO:0000256" key="2">
    <source>
        <dbReference type="ARBA" id="ARBA00022670"/>
    </source>
</evidence>
<evidence type="ECO:0000256" key="8">
    <source>
        <dbReference type="SAM" id="MobiDB-lite"/>
    </source>
</evidence>
<dbReference type="GO" id="GO:0004197">
    <property type="term" value="F:cysteine-type endopeptidase activity"/>
    <property type="evidence" value="ECO:0007669"/>
    <property type="project" value="InterPro"/>
</dbReference>
<dbReference type="InterPro" id="IPR015917">
    <property type="entry name" value="Pept_C14A"/>
</dbReference>
<dbReference type="InterPro" id="IPR033139">
    <property type="entry name" value="Caspase_cys_AS"/>
</dbReference>
<dbReference type="PROSITE" id="PS50207">
    <property type="entry name" value="CASPASE_P10"/>
    <property type="match status" value="1"/>
</dbReference>
<evidence type="ECO:0000256" key="7">
    <source>
        <dbReference type="RuleBase" id="RU003971"/>
    </source>
</evidence>
<keyword evidence="5" id="KW-0788">Thiol protease</keyword>
<reference evidence="11" key="1">
    <citation type="submission" date="2020-03" db="EMBL/GenBank/DDBJ databases">
        <title>Relaxed selection underlies rapid genomic changes in the transitions from sociality to social parasitism in ants.</title>
        <authorList>
            <person name="Bi X."/>
        </authorList>
    </citation>
    <scope>NUCLEOTIDE SEQUENCE</scope>
    <source>
        <strain evidence="11">BGI-DK2014a</strain>
        <tissue evidence="11">Whole body</tissue>
    </source>
</reference>